<evidence type="ECO:0000313" key="4">
    <source>
        <dbReference type="Proteomes" id="UP000193560"/>
    </source>
</evidence>
<keyword evidence="1" id="KW-0175">Coiled coil</keyword>
<protein>
    <recommendedName>
        <fullName evidence="5">SWI5-dependent HO expression protein 3</fullName>
    </recommendedName>
</protein>
<feature type="region of interest" description="Disordered" evidence="2">
    <location>
        <begin position="1"/>
        <end position="22"/>
    </location>
</feature>
<evidence type="ECO:0008006" key="5">
    <source>
        <dbReference type="Google" id="ProtNLM"/>
    </source>
</evidence>
<evidence type="ECO:0000256" key="1">
    <source>
        <dbReference type="SAM" id="Coils"/>
    </source>
</evidence>
<name>A0A1X2IK84_9FUNG</name>
<reference evidence="3 4" key="1">
    <citation type="submission" date="2016-07" db="EMBL/GenBank/DDBJ databases">
        <title>Pervasive Adenine N6-methylation of Active Genes in Fungi.</title>
        <authorList>
            <consortium name="DOE Joint Genome Institute"/>
            <person name="Mondo S.J."/>
            <person name="Dannebaum R.O."/>
            <person name="Kuo R.C."/>
            <person name="Labutti K."/>
            <person name="Haridas S."/>
            <person name="Kuo A."/>
            <person name="Salamov A."/>
            <person name="Ahrendt S.R."/>
            <person name="Lipzen A."/>
            <person name="Sullivan W."/>
            <person name="Andreopoulos W.B."/>
            <person name="Clum A."/>
            <person name="Lindquist E."/>
            <person name="Daum C."/>
            <person name="Ramamoorthy G.K."/>
            <person name="Gryganskyi A."/>
            <person name="Culley D."/>
            <person name="Magnuson J.K."/>
            <person name="James T.Y."/>
            <person name="O'Malley M.A."/>
            <person name="Stajich J.E."/>
            <person name="Spatafora J.W."/>
            <person name="Visel A."/>
            <person name="Grigoriev I.V."/>
        </authorList>
    </citation>
    <scope>NUCLEOTIDE SEQUENCE [LARGE SCALE GENOMIC DNA]</scope>
    <source>
        <strain evidence="3 4">NRRL 1336</strain>
    </source>
</reference>
<dbReference type="AlphaFoldDB" id="A0A1X2IK84"/>
<dbReference type="OrthoDB" id="2261617at2759"/>
<dbReference type="Proteomes" id="UP000193560">
    <property type="component" value="Unassembled WGS sequence"/>
</dbReference>
<accession>A0A1X2IK84</accession>
<sequence length="268" mass="30960">MMTLAPATPQPSKSSSNSRSNRVIEELQETWDTLQKDLVTIKAQLDSAREAKKNNEQQSKEYVQSNQECRIHIQELMELLESKQQSLDLTKQQSVELENQVKQLKTDALTSRKHLDDLKKRETQLGQDRDAAVLAKARVEQQQKVLQQSIQDMDNRFIKEQQMLKKELDTIQRQLEQVSTRNQLIAEMMVANVENETEARQELIRQVGIQQKDYGQATGLFVDRIRSELQTLLDEATSLGYLSQEVKQCQDEVNGLVQRIQSYSMVLQ</sequence>
<keyword evidence="4" id="KW-1185">Reference proteome</keyword>
<organism evidence="3 4">
    <name type="scientific">Absidia repens</name>
    <dbReference type="NCBI Taxonomy" id="90262"/>
    <lineage>
        <taxon>Eukaryota</taxon>
        <taxon>Fungi</taxon>
        <taxon>Fungi incertae sedis</taxon>
        <taxon>Mucoromycota</taxon>
        <taxon>Mucoromycotina</taxon>
        <taxon>Mucoromycetes</taxon>
        <taxon>Mucorales</taxon>
        <taxon>Cunninghamellaceae</taxon>
        <taxon>Absidia</taxon>
    </lineage>
</organism>
<feature type="coiled-coil region" evidence="1">
    <location>
        <begin position="24"/>
        <end position="107"/>
    </location>
</feature>
<proteinExistence type="predicted"/>
<evidence type="ECO:0000256" key="2">
    <source>
        <dbReference type="SAM" id="MobiDB-lite"/>
    </source>
</evidence>
<feature type="coiled-coil region" evidence="1">
    <location>
        <begin position="136"/>
        <end position="181"/>
    </location>
</feature>
<comment type="caution">
    <text evidence="3">The sequence shown here is derived from an EMBL/GenBank/DDBJ whole genome shotgun (WGS) entry which is preliminary data.</text>
</comment>
<evidence type="ECO:0000313" key="3">
    <source>
        <dbReference type="EMBL" id="ORZ17207.1"/>
    </source>
</evidence>
<feature type="compositionally biased region" description="Low complexity" evidence="2">
    <location>
        <begin position="12"/>
        <end position="21"/>
    </location>
</feature>
<gene>
    <name evidence="3" type="ORF">BCR42DRAFT_374349</name>
</gene>
<dbReference type="EMBL" id="MCGE01000010">
    <property type="protein sequence ID" value="ORZ17207.1"/>
    <property type="molecule type" value="Genomic_DNA"/>
</dbReference>